<dbReference type="Gene3D" id="1.10.8.430">
    <property type="entry name" value="Helical domain of apoptotic protease-activating factors"/>
    <property type="match status" value="1"/>
</dbReference>
<evidence type="ECO:0000256" key="7">
    <source>
        <dbReference type="ARBA" id="ARBA00047304"/>
    </source>
</evidence>
<dbReference type="InterPro" id="IPR042197">
    <property type="entry name" value="Apaf_helical"/>
</dbReference>
<dbReference type="InterPro" id="IPR044974">
    <property type="entry name" value="Disease_R_plants"/>
</dbReference>
<keyword evidence="6" id="KW-0520">NAD</keyword>
<sequence length="1082" mass="123972">MSSLPSTSSSISRKKYDVFLSFRGEDTRNNFTDHLYDALSRSGIVTFRDDPKLEAGEEIAPELFKAIQESWCSIIVFSQTYAFSSWCLEELAEIVKRHNNDGHKVFPIFYDVDPSNLRKQKEKVEEAFARHEERYKEDSEKIQRWRNALIQVAGIKGWHLNNGHESKFIKDIIKKISTTLCQTYPVTYSDLVGISVRLKDLYLKINIREDDVRIIGICGMGSIGKKTLARAAYTQMSPYFEGKSFLTDIREVSEKCGLVSLQKQLLSQIFLEECFNFFDVHEGNVIISHRLSHKNVLIVLDNVDNIQHVKCLVGRHDWFGLGSRIIITTRDEHLLRSCQVDDVYMPTTLNTKDALQLFNLKAFHSYTVLKDDFIELSEHVVNYAGGLPLAIEVLGSFLCGRDVTQWRSAIERLKRDSNKEILDKLRISFDGLEEKEKNIFLDIACFFNGEKKDFVIKVLDGCEFFPDIGIDVLIKKSLIKVDNQYLWMHELLQELGRQIVREKCVGEPGKRCRLWEETDVHHILTKNTATEVIEGIIINNKRESSKMLNLSVYAFSKMKKLRLLKVLCLLNCDDLKFLSNELRLLEWKGCPLKSLPSSFQPDNLIALLLPDSHIKQLWKGNRPLYKLKMMNLKGSQNLIETSDFTTASNLEVLILEGYTKLVNVHPSIGVLKSLKLLNLRYCKSLRSLPTKIGMESLETLILLGCSSLVRFPEIDGKMERLKTLDLSGCCKVENLSENLHPEKLRPNLYSLFKVILGRRTNPMPRMLPLLLVLSSLRELNLRDCNLCEGDIPRDISGLSSLIRLDLRDIPSDISGLSSLRYLLLRGNNFISIPASIIRLSKLYSIRFSDCKMLKSLPELPTSIEDVWIDGCSSLEVVASLSKVFNLLDSVGTKAINCFKLAENMNALTLLKKLLKAFANSRKRFKIIMPGSEIPEWFSQQENNSSIKIPLREDSEWIGVACCCIFVNNDASRDDNQDTKCGIFIYCNGSIFCGKNPRQIDWIEWVVGKRFSQPIMKDHLFLYYWSRDRFDPFSEDKYGDCETNNLWTTNSSDRICDEIEVSFIGSSVKVKKCGARIVYKKDL</sequence>
<accession>A0A5D2EU01</accession>
<evidence type="ECO:0000256" key="3">
    <source>
        <dbReference type="ARBA" id="ARBA00022737"/>
    </source>
</evidence>
<dbReference type="Pfam" id="PF00931">
    <property type="entry name" value="NB-ARC"/>
    <property type="match status" value="1"/>
</dbReference>
<keyword evidence="11" id="KW-1185">Reference proteome</keyword>
<gene>
    <name evidence="10" type="ORF">ES288_A11G354800v1</name>
</gene>
<keyword evidence="3" id="KW-0677">Repeat</keyword>
<comment type="catalytic activity">
    <reaction evidence="7">
        <text>NAD(+) + H2O = ADP-D-ribose + nicotinamide + H(+)</text>
        <dbReference type="Rhea" id="RHEA:16301"/>
        <dbReference type="ChEBI" id="CHEBI:15377"/>
        <dbReference type="ChEBI" id="CHEBI:15378"/>
        <dbReference type="ChEBI" id="CHEBI:17154"/>
        <dbReference type="ChEBI" id="CHEBI:57540"/>
        <dbReference type="ChEBI" id="CHEBI:57967"/>
        <dbReference type="EC" id="3.2.2.6"/>
    </reaction>
    <physiologicalReaction direction="left-to-right" evidence="7">
        <dbReference type="Rhea" id="RHEA:16302"/>
    </physiologicalReaction>
</comment>
<organism evidence="10 11">
    <name type="scientific">Gossypium darwinii</name>
    <name type="common">Darwin's cotton</name>
    <name type="synonym">Gossypium barbadense var. darwinii</name>
    <dbReference type="NCBI Taxonomy" id="34276"/>
    <lineage>
        <taxon>Eukaryota</taxon>
        <taxon>Viridiplantae</taxon>
        <taxon>Streptophyta</taxon>
        <taxon>Embryophyta</taxon>
        <taxon>Tracheophyta</taxon>
        <taxon>Spermatophyta</taxon>
        <taxon>Magnoliopsida</taxon>
        <taxon>eudicotyledons</taxon>
        <taxon>Gunneridae</taxon>
        <taxon>Pentapetalae</taxon>
        <taxon>rosids</taxon>
        <taxon>malvids</taxon>
        <taxon>Malvales</taxon>
        <taxon>Malvaceae</taxon>
        <taxon>Malvoideae</taxon>
        <taxon>Gossypium</taxon>
    </lineage>
</organism>
<dbReference type="PANTHER" id="PTHR11017">
    <property type="entry name" value="LEUCINE-RICH REPEAT-CONTAINING PROTEIN"/>
    <property type="match status" value="1"/>
</dbReference>
<dbReference type="EMBL" id="CM017698">
    <property type="protein sequence ID" value="TYG96492.1"/>
    <property type="molecule type" value="Genomic_DNA"/>
</dbReference>
<evidence type="ECO:0000259" key="9">
    <source>
        <dbReference type="PROSITE" id="PS50104"/>
    </source>
</evidence>
<evidence type="ECO:0000256" key="4">
    <source>
        <dbReference type="ARBA" id="ARBA00022801"/>
    </source>
</evidence>
<dbReference type="Proteomes" id="UP000323506">
    <property type="component" value="Chromosome A11"/>
</dbReference>
<dbReference type="GO" id="GO:0043531">
    <property type="term" value="F:ADP binding"/>
    <property type="evidence" value="ECO:0007669"/>
    <property type="project" value="InterPro"/>
</dbReference>
<dbReference type="SMART" id="SM00255">
    <property type="entry name" value="TIR"/>
    <property type="match status" value="1"/>
</dbReference>
<dbReference type="InterPro" id="IPR045344">
    <property type="entry name" value="C-JID"/>
</dbReference>
<keyword evidence="4" id="KW-0378">Hydrolase</keyword>
<dbReference type="InterPro" id="IPR035897">
    <property type="entry name" value="Toll_tir_struct_dom_sf"/>
</dbReference>
<dbReference type="PROSITE" id="PS50104">
    <property type="entry name" value="TIR"/>
    <property type="match status" value="1"/>
</dbReference>
<dbReference type="Pfam" id="PF00560">
    <property type="entry name" value="LRR_1"/>
    <property type="match status" value="1"/>
</dbReference>
<evidence type="ECO:0000313" key="10">
    <source>
        <dbReference type="EMBL" id="TYG96492.1"/>
    </source>
</evidence>
<evidence type="ECO:0000256" key="5">
    <source>
        <dbReference type="ARBA" id="ARBA00022821"/>
    </source>
</evidence>
<evidence type="ECO:0000256" key="6">
    <source>
        <dbReference type="ARBA" id="ARBA00023027"/>
    </source>
</evidence>
<dbReference type="Pfam" id="PF20160">
    <property type="entry name" value="C-JID"/>
    <property type="match status" value="1"/>
</dbReference>
<evidence type="ECO:0000256" key="8">
    <source>
        <dbReference type="SAM" id="Coils"/>
    </source>
</evidence>
<dbReference type="InterPro" id="IPR036390">
    <property type="entry name" value="WH_DNA-bd_sf"/>
</dbReference>
<evidence type="ECO:0000256" key="1">
    <source>
        <dbReference type="ARBA" id="ARBA00011982"/>
    </source>
</evidence>
<keyword evidence="2" id="KW-0433">Leucine-rich repeat</keyword>
<dbReference type="InterPro" id="IPR002182">
    <property type="entry name" value="NB-ARC"/>
</dbReference>
<evidence type="ECO:0000313" key="11">
    <source>
        <dbReference type="Proteomes" id="UP000323506"/>
    </source>
</evidence>
<dbReference type="Gene3D" id="3.40.50.10140">
    <property type="entry name" value="Toll/interleukin-1 receptor homology (TIR) domain"/>
    <property type="match status" value="1"/>
</dbReference>
<dbReference type="InterPro" id="IPR027417">
    <property type="entry name" value="P-loop_NTPase"/>
</dbReference>
<dbReference type="SUPFAM" id="SSF52200">
    <property type="entry name" value="Toll/Interleukin receptor TIR domain"/>
    <property type="match status" value="1"/>
</dbReference>
<protein>
    <recommendedName>
        <fullName evidence="1">ADP-ribosyl cyclase/cyclic ADP-ribose hydrolase</fullName>
        <ecNumber evidence="1">3.2.2.6</ecNumber>
    </recommendedName>
</protein>
<feature type="coiled-coil region" evidence="8">
    <location>
        <begin position="121"/>
        <end position="148"/>
    </location>
</feature>
<dbReference type="FunFam" id="3.40.50.10140:FF:000007">
    <property type="entry name" value="Disease resistance protein (TIR-NBS-LRR class)"/>
    <property type="match status" value="1"/>
</dbReference>
<dbReference type="SUPFAM" id="SSF46785">
    <property type="entry name" value="Winged helix' DNA-binding domain"/>
    <property type="match status" value="1"/>
</dbReference>
<name>A0A5D2EU01_GOSDA</name>
<reference evidence="10 11" key="1">
    <citation type="submission" date="2019-06" db="EMBL/GenBank/DDBJ databases">
        <title>WGS assembly of Gossypium darwinii.</title>
        <authorList>
            <person name="Chen Z.J."/>
            <person name="Sreedasyam A."/>
            <person name="Ando A."/>
            <person name="Song Q."/>
            <person name="De L."/>
            <person name="Hulse-Kemp A."/>
            <person name="Ding M."/>
            <person name="Ye W."/>
            <person name="Kirkbride R."/>
            <person name="Jenkins J."/>
            <person name="Plott C."/>
            <person name="Lovell J."/>
            <person name="Lin Y.-M."/>
            <person name="Vaughn R."/>
            <person name="Liu B."/>
            <person name="Li W."/>
            <person name="Simpson S."/>
            <person name="Scheffler B."/>
            <person name="Saski C."/>
            <person name="Grover C."/>
            <person name="Hu G."/>
            <person name="Conover J."/>
            <person name="Carlson J."/>
            <person name="Shu S."/>
            <person name="Boston L."/>
            <person name="Williams M."/>
            <person name="Peterson D."/>
            <person name="Mcgee K."/>
            <person name="Jones D."/>
            <person name="Wendel J."/>
            <person name="Stelly D."/>
            <person name="Grimwood J."/>
            <person name="Schmutz J."/>
        </authorList>
    </citation>
    <scope>NUCLEOTIDE SEQUENCE [LARGE SCALE GENOMIC DNA]</scope>
    <source>
        <strain evidence="10">1808015.09</strain>
    </source>
</reference>
<dbReference type="Pfam" id="PF23282">
    <property type="entry name" value="WHD_ROQ1"/>
    <property type="match status" value="1"/>
</dbReference>
<evidence type="ECO:0000256" key="2">
    <source>
        <dbReference type="ARBA" id="ARBA00022614"/>
    </source>
</evidence>
<dbReference type="Pfam" id="PF01582">
    <property type="entry name" value="TIR"/>
    <property type="match status" value="1"/>
</dbReference>
<dbReference type="PANTHER" id="PTHR11017:SF559">
    <property type="entry name" value="DISEASE RESISTANCE PROTEIN CHL1"/>
    <property type="match status" value="1"/>
</dbReference>
<dbReference type="Gene3D" id="3.40.50.300">
    <property type="entry name" value="P-loop containing nucleotide triphosphate hydrolases"/>
    <property type="match status" value="1"/>
</dbReference>
<dbReference type="AlphaFoldDB" id="A0A5D2EU01"/>
<dbReference type="InterPro" id="IPR000157">
    <property type="entry name" value="TIR_dom"/>
</dbReference>
<dbReference type="InterPro" id="IPR032675">
    <property type="entry name" value="LRR_dom_sf"/>
</dbReference>
<dbReference type="GO" id="GO:0061809">
    <property type="term" value="F:NAD+ nucleosidase activity, cyclic ADP-ribose generating"/>
    <property type="evidence" value="ECO:0007669"/>
    <property type="project" value="UniProtKB-EC"/>
</dbReference>
<feature type="domain" description="TIR" evidence="9">
    <location>
        <begin position="14"/>
        <end position="180"/>
    </location>
</feature>
<dbReference type="GO" id="GO:0007165">
    <property type="term" value="P:signal transduction"/>
    <property type="evidence" value="ECO:0007669"/>
    <property type="project" value="InterPro"/>
</dbReference>
<dbReference type="GO" id="GO:0006952">
    <property type="term" value="P:defense response"/>
    <property type="evidence" value="ECO:0007669"/>
    <property type="project" value="UniProtKB-KW"/>
</dbReference>
<keyword evidence="8" id="KW-0175">Coiled coil</keyword>
<dbReference type="SUPFAM" id="SSF52058">
    <property type="entry name" value="L domain-like"/>
    <property type="match status" value="1"/>
</dbReference>
<dbReference type="EC" id="3.2.2.6" evidence="1"/>
<keyword evidence="5" id="KW-0611">Plant defense</keyword>
<proteinExistence type="predicted"/>
<dbReference type="PRINTS" id="PR00364">
    <property type="entry name" value="DISEASERSIST"/>
</dbReference>
<dbReference type="Gene3D" id="3.80.10.10">
    <property type="entry name" value="Ribonuclease Inhibitor"/>
    <property type="match status" value="2"/>
</dbReference>
<dbReference type="SUPFAM" id="SSF52540">
    <property type="entry name" value="P-loop containing nucleoside triphosphate hydrolases"/>
    <property type="match status" value="1"/>
</dbReference>
<dbReference type="InterPro" id="IPR058192">
    <property type="entry name" value="WHD_ROQ1-like"/>
</dbReference>
<dbReference type="InterPro" id="IPR001611">
    <property type="entry name" value="Leu-rich_rpt"/>
</dbReference>